<evidence type="ECO:0000256" key="7">
    <source>
        <dbReference type="ARBA" id="ARBA00023004"/>
    </source>
</evidence>
<dbReference type="PIRSF" id="PIRSF000018">
    <property type="entry name" value="Mb_ADH_cyt_c"/>
    <property type="match status" value="1"/>
</dbReference>
<protein>
    <submittedName>
        <fullName evidence="11">Mono/diheme cytochrome c family protein</fullName>
    </submittedName>
</protein>
<dbReference type="EMBL" id="JAUSVK010000001">
    <property type="protein sequence ID" value="MDQ0392354.1"/>
    <property type="molecule type" value="Genomic_DNA"/>
</dbReference>
<keyword evidence="3 9" id="KW-0349">Heme</keyword>
<evidence type="ECO:0000256" key="8">
    <source>
        <dbReference type="ARBA" id="ARBA00023136"/>
    </source>
</evidence>
<accession>A0ABU0FDX0</accession>
<evidence type="ECO:0000313" key="12">
    <source>
        <dbReference type="Proteomes" id="UP001237448"/>
    </source>
</evidence>
<evidence type="ECO:0000259" key="10">
    <source>
        <dbReference type="PROSITE" id="PS51007"/>
    </source>
</evidence>
<dbReference type="InterPro" id="IPR036909">
    <property type="entry name" value="Cyt_c-like_dom_sf"/>
</dbReference>
<reference evidence="11 12" key="1">
    <citation type="submission" date="2023-07" db="EMBL/GenBank/DDBJ databases">
        <title>Genomic Encyclopedia of Type Strains, Phase IV (KMG-IV): sequencing the most valuable type-strain genomes for metagenomic binning, comparative biology and taxonomic classification.</title>
        <authorList>
            <person name="Goeker M."/>
        </authorList>
    </citation>
    <scope>NUCLEOTIDE SEQUENCE [LARGE SCALE GENOMIC DNA]</scope>
    <source>
        <strain evidence="11 12">DSM 5896</strain>
    </source>
</reference>
<evidence type="ECO:0000256" key="9">
    <source>
        <dbReference type="PROSITE-ProRule" id="PRU00433"/>
    </source>
</evidence>
<evidence type="ECO:0000256" key="4">
    <source>
        <dbReference type="ARBA" id="ARBA00022723"/>
    </source>
</evidence>
<evidence type="ECO:0000256" key="6">
    <source>
        <dbReference type="ARBA" id="ARBA00022737"/>
    </source>
</evidence>
<comment type="caution">
    <text evidence="11">The sequence shown here is derived from an EMBL/GenBank/DDBJ whole genome shotgun (WGS) entry which is preliminary data.</text>
</comment>
<dbReference type="PANTHER" id="PTHR35008:SF8">
    <property type="entry name" value="ALCOHOL DEHYDROGENASE CYTOCHROME C SUBUNIT"/>
    <property type="match status" value="1"/>
</dbReference>
<dbReference type="Pfam" id="PF00034">
    <property type="entry name" value="Cytochrom_C"/>
    <property type="match status" value="2"/>
</dbReference>
<dbReference type="SUPFAM" id="SSF46626">
    <property type="entry name" value="Cytochrome c"/>
    <property type="match status" value="2"/>
</dbReference>
<dbReference type="Proteomes" id="UP001237448">
    <property type="component" value="Unassembled WGS sequence"/>
</dbReference>
<sequence>MRIRKIIGGLVVLAAVGFGVFWFVTAPSTLPASALAADYKPDLANGETMFNIGGCAACHQSPGQDDRLKLGGGLALGSPFGTFHAPNISPDPVNGIGGWSELDFVNALQRGVGRQGEHLYPALPYTSYARLKIEDVRDLFAYIKTLPAVDTPSKPHEIGFPFDIRRLLGGWKFLFFDDKPFVPDPSRSAEWNRGAYLVEGPGHCSECHSPRNALGAIEADRRFSGAPNPDGKGWVPNITRHADGIASWSQDAIADFLKSGLTPDFDSAGGSMAEVIQNTSRLGDADRKAMAAYLVTLPPVPGKAPPKKS</sequence>
<dbReference type="PANTHER" id="PTHR35008">
    <property type="entry name" value="BLL4482 PROTEIN-RELATED"/>
    <property type="match status" value="1"/>
</dbReference>
<organism evidence="11 12">
    <name type="scientific">Labrys monachus</name>
    <dbReference type="NCBI Taxonomy" id="217067"/>
    <lineage>
        <taxon>Bacteria</taxon>
        <taxon>Pseudomonadati</taxon>
        <taxon>Pseudomonadota</taxon>
        <taxon>Alphaproteobacteria</taxon>
        <taxon>Hyphomicrobiales</taxon>
        <taxon>Xanthobacteraceae</taxon>
        <taxon>Labrys</taxon>
    </lineage>
</organism>
<evidence type="ECO:0000256" key="2">
    <source>
        <dbReference type="ARBA" id="ARBA00022475"/>
    </source>
</evidence>
<gene>
    <name evidence="11" type="ORF">J3R73_002146</name>
</gene>
<feature type="domain" description="Cytochrome c" evidence="10">
    <location>
        <begin position="41"/>
        <end position="147"/>
    </location>
</feature>
<dbReference type="PROSITE" id="PS51007">
    <property type="entry name" value="CYTC"/>
    <property type="match status" value="2"/>
</dbReference>
<keyword evidence="4 9" id="KW-0479">Metal-binding</keyword>
<keyword evidence="7 9" id="KW-0408">Iron</keyword>
<evidence type="ECO:0000313" key="11">
    <source>
        <dbReference type="EMBL" id="MDQ0392354.1"/>
    </source>
</evidence>
<keyword evidence="12" id="KW-1185">Reference proteome</keyword>
<keyword evidence="6" id="KW-0677">Repeat</keyword>
<feature type="domain" description="Cytochrome c" evidence="10">
    <location>
        <begin position="189"/>
        <end position="298"/>
    </location>
</feature>
<comment type="subcellular location">
    <subcellularLocation>
        <location evidence="1">Cell membrane</location>
    </subcellularLocation>
</comment>
<evidence type="ECO:0000256" key="1">
    <source>
        <dbReference type="ARBA" id="ARBA00004236"/>
    </source>
</evidence>
<keyword evidence="5" id="KW-0732">Signal</keyword>
<evidence type="ECO:0000256" key="3">
    <source>
        <dbReference type="ARBA" id="ARBA00022617"/>
    </source>
</evidence>
<proteinExistence type="predicted"/>
<dbReference type="InterPro" id="IPR009056">
    <property type="entry name" value="Cyt_c-like_dom"/>
</dbReference>
<keyword evidence="2" id="KW-1003">Cell membrane</keyword>
<dbReference type="Gene3D" id="1.10.760.10">
    <property type="entry name" value="Cytochrome c-like domain"/>
    <property type="match status" value="2"/>
</dbReference>
<dbReference type="RefSeq" id="WP_307426102.1">
    <property type="nucleotide sequence ID" value="NZ_JAUSVK010000001.1"/>
</dbReference>
<dbReference type="InterPro" id="IPR014353">
    <property type="entry name" value="Membr-bd_ADH_cyt_c"/>
</dbReference>
<name>A0ABU0FDX0_9HYPH</name>
<evidence type="ECO:0000256" key="5">
    <source>
        <dbReference type="ARBA" id="ARBA00022729"/>
    </source>
</evidence>
<keyword evidence="8" id="KW-0472">Membrane</keyword>
<dbReference type="InterPro" id="IPR051459">
    <property type="entry name" value="Cytochrome_c-type_DH"/>
</dbReference>